<feature type="transmembrane region" description="Helical" evidence="1">
    <location>
        <begin position="12"/>
        <end position="34"/>
    </location>
</feature>
<accession>A0A1F8C439</accession>
<keyword evidence="1" id="KW-1133">Transmembrane helix</keyword>
<dbReference type="EMBL" id="MGHL01000001">
    <property type="protein sequence ID" value="OGM70910.1"/>
    <property type="molecule type" value="Genomic_DNA"/>
</dbReference>
<name>A0A1F8C439_9BACT</name>
<dbReference type="Proteomes" id="UP000178429">
    <property type="component" value="Unassembled WGS sequence"/>
</dbReference>
<dbReference type="AlphaFoldDB" id="A0A1F8C439"/>
<keyword evidence="1" id="KW-0472">Membrane</keyword>
<reference evidence="2 3" key="1">
    <citation type="journal article" date="2016" name="Nat. Commun.">
        <title>Thousands of microbial genomes shed light on interconnected biogeochemical processes in an aquifer system.</title>
        <authorList>
            <person name="Anantharaman K."/>
            <person name="Brown C.T."/>
            <person name="Hug L.A."/>
            <person name="Sharon I."/>
            <person name="Castelle C.J."/>
            <person name="Probst A.J."/>
            <person name="Thomas B.C."/>
            <person name="Singh A."/>
            <person name="Wilkins M.J."/>
            <person name="Karaoz U."/>
            <person name="Brodie E.L."/>
            <person name="Williams K.H."/>
            <person name="Hubbard S.S."/>
            <person name="Banfield J.F."/>
        </authorList>
    </citation>
    <scope>NUCLEOTIDE SEQUENCE [LARGE SCALE GENOMIC DNA]</scope>
</reference>
<gene>
    <name evidence="2" type="ORF">A2975_01380</name>
</gene>
<organism evidence="2 3">
    <name type="scientific">Candidatus Woesebacteria bacterium RIFCSPLOWO2_01_FULL_44_14</name>
    <dbReference type="NCBI Taxonomy" id="1802525"/>
    <lineage>
        <taxon>Bacteria</taxon>
        <taxon>Candidatus Woeseibacteriota</taxon>
    </lineage>
</organism>
<sequence>MKIQLTRPWVKALSGLFINMSAAWYATVFIGAIITEVGDIWILITNLFFGTMCLVVSVRLEEILENE</sequence>
<proteinExistence type="predicted"/>
<dbReference type="STRING" id="1802525.A2975_01380"/>
<evidence type="ECO:0000313" key="3">
    <source>
        <dbReference type="Proteomes" id="UP000178429"/>
    </source>
</evidence>
<keyword evidence="1" id="KW-0812">Transmembrane</keyword>
<feature type="transmembrane region" description="Helical" evidence="1">
    <location>
        <begin position="40"/>
        <end position="60"/>
    </location>
</feature>
<evidence type="ECO:0000256" key="1">
    <source>
        <dbReference type="SAM" id="Phobius"/>
    </source>
</evidence>
<protein>
    <submittedName>
        <fullName evidence="2">Uncharacterized protein</fullName>
    </submittedName>
</protein>
<evidence type="ECO:0000313" key="2">
    <source>
        <dbReference type="EMBL" id="OGM70910.1"/>
    </source>
</evidence>
<comment type="caution">
    <text evidence="2">The sequence shown here is derived from an EMBL/GenBank/DDBJ whole genome shotgun (WGS) entry which is preliminary data.</text>
</comment>